<name>A0A7C3RVX5_DICTH</name>
<dbReference type="SUPFAM" id="SSF102705">
    <property type="entry name" value="NIF3 (NGG1p interacting factor 3)-like"/>
    <property type="match status" value="1"/>
</dbReference>
<keyword evidence="1" id="KW-0175">Coiled coil</keyword>
<comment type="caution">
    <text evidence="2">The sequence shown here is derived from an EMBL/GenBank/DDBJ whole genome shotgun (WGS) entry which is preliminary data.</text>
</comment>
<dbReference type="EMBL" id="DTIN01000011">
    <property type="protein sequence ID" value="HFX13185.1"/>
    <property type="molecule type" value="Genomic_DNA"/>
</dbReference>
<sequence length="324" mass="36808">MKLKEIYELFVKLGMENDPRGWDKVQEILERAKKDYEKMDEKSKNKFDKEKLFNPYADTRILNGNIEREVKRVLVGIDIDTSEILLAKELERNGIKIDLVISHHPAGPAYANFYEVMHLQEDLLSKIGVPINYAEGVMYPRILEVERKVMPANHNKSVDAARLLNIPFMCCHTPADNCVATYLQKIFDLRTPYDLQEVLDILEEIPEYREAGRRNNPPKILVGNPKNRAGKIFVDMTGGTEGPVDIISKLSEVGVGTIVGMHMSDEHRKEAEKYHINVVIAGHMASDSLGMNILMDYLERNGIEILNCAGFIRVSRVNGNEGKN</sequence>
<dbReference type="AlphaFoldDB" id="A0A7C3RVX5"/>
<dbReference type="InterPro" id="IPR036069">
    <property type="entry name" value="DUF34/NIF3_sf"/>
</dbReference>
<gene>
    <name evidence="2" type="ORF">ENW00_03375</name>
</gene>
<proteinExistence type="predicted"/>
<protein>
    <submittedName>
        <fullName evidence="2">NGG1p interacting factor NIF3</fullName>
    </submittedName>
</protein>
<evidence type="ECO:0000256" key="1">
    <source>
        <dbReference type="SAM" id="Coils"/>
    </source>
</evidence>
<organism evidence="2">
    <name type="scientific">Dictyoglomus thermophilum</name>
    <dbReference type="NCBI Taxonomy" id="14"/>
    <lineage>
        <taxon>Bacteria</taxon>
        <taxon>Pseudomonadati</taxon>
        <taxon>Dictyoglomota</taxon>
        <taxon>Dictyoglomia</taxon>
        <taxon>Dictyoglomales</taxon>
        <taxon>Dictyoglomaceae</taxon>
        <taxon>Dictyoglomus</taxon>
    </lineage>
</organism>
<reference evidence="2" key="1">
    <citation type="journal article" date="2020" name="mSystems">
        <title>Genome- and Community-Level Interaction Insights into Carbon Utilization and Element Cycling Functions of Hydrothermarchaeota in Hydrothermal Sediment.</title>
        <authorList>
            <person name="Zhou Z."/>
            <person name="Liu Y."/>
            <person name="Xu W."/>
            <person name="Pan J."/>
            <person name="Luo Z.H."/>
            <person name="Li M."/>
        </authorList>
    </citation>
    <scope>NUCLEOTIDE SEQUENCE [LARGE SCALE GENOMIC DNA]</scope>
    <source>
        <strain evidence="2">SpSt-81</strain>
    </source>
</reference>
<feature type="coiled-coil region" evidence="1">
    <location>
        <begin position="22"/>
        <end position="49"/>
    </location>
</feature>
<accession>A0A7C3RVX5</accession>
<evidence type="ECO:0000313" key="2">
    <source>
        <dbReference type="EMBL" id="HFX13185.1"/>
    </source>
</evidence>